<reference evidence="4" key="1">
    <citation type="submission" date="2022-12" db="EMBL/GenBank/DDBJ databases">
        <authorList>
            <person name="Alioto T."/>
            <person name="Alioto T."/>
            <person name="Gomez Garrido J."/>
        </authorList>
    </citation>
    <scope>NUCLEOTIDE SEQUENCE</scope>
</reference>
<dbReference type="PANTHER" id="PTHR16520:SF3">
    <property type="entry name" value="KINETOCHORE SCAFFOLD 1"/>
    <property type="match status" value="1"/>
</dbReference>
<evidence type="ECO:0000313" key="5">
    <source>
        <dbReference type="Proteomes" id="UP001178461"/>
    </source>
</evidence>
<feature type="compositionally biased region" description="Basic and acidic residues" evidence="2">
    <location>
        <begin position="932"/>
        <end position="948"/>
    </location>
</feature>
<proteinExistence type="predicted"/>
<evidence type="ECO:0000259" key="3">
    <source>
        <dbReference type="Pfam" id="PF18210"/>
    </source>
</evidence>
<dbReference type="InterPro" id="IPR043651">
    <property type="entry name" value="KNL1_MELT_rpt"/>
</dbReference>
<dbReference type="CDD" id="cd21853">
    <property type="entry name" value="KNL1_NTD"/>
    <property type="match status" value="1"/>
</dbReference>
<dbReference type="CDD" id="cd22892">
    <property type="entry name" value="DRWD-C_Knl1"/>
    <property type="match status" value="1"/>
</dbReference>
<dbReference type="CDD" id="cd22817">
    <property type="entry name" value="DRWD-N_Knl1"/>
    <property type="match status" value="1"/>
</dbReference>
<sequence>MNIPSPLSKRYAVCGTTNVLKNDNNSPEKPQNVSRALCLQSRGGLKGDGCAAEDRTREGNQSPKMDKIYSEMSDENDFTEGRKKRRISSILKAPQTPLRDLGSGNELTQDCNVEKRQRNSRRVSFAATISIFPSDPPATEVDHTGTAAAKNQDTFNQNAELEADLCNITGMNTLLHAPIRTPLQQLEDNVNNKQEWSKMDRTLLFSDENEMDMTSGHTIIIKHATELKQEVIQMNDLSFNSCTTKRNESCLSQQKTNTENTNKINFDDFLKSLKSTKLFPSPIASEASERNVCPSKENAYTYLEGGNSKNTDFGRPANRQNYANINEGAVSIKNASSDASVSCYQGTIPFSMPFGSVTSMPVLHGNTNRKSGVLNNAASLNSADKTSIFGFGEDMEITKPTYLIDNPINAAGFQDMPSQEMGIGKKGITLLDKTVLFSLSEDNEMEFTKSCTVAAQYDIQQCERTSQVPSLQPLDKTVYHNNMDETKAITTIIDHPVKAAGAQAMQKQSESGSTNVTGPACDKTLVFPQSEDNEMEFTKSLTMAVEEAPLAQSWIPAGSTNMSVFSSNMAISKSTAFPEGKTMMYMHNDGMEVTKPISHIINTSQEDTGFKPLQLKKKEMDKMIQSSSAKEETMCCLDKDNEMMFMRNHTVSVNSDIIIPWAKVATQVLSSAPVDKNSMSTHSSDAAITKSTTFVPANKTIMCNNSMEITKPISSAFLNRCFKSLPQQEMSNTTIPGSVTDNTVLALHDNEMEMTKCHTITVNVDNISQSENSPHIQFHQDDMNIAGSYAITKNPKGNLPWNVMKLEMDAGWEPSSDQIATLGVAGTEMVKRQTVPFDSRTSMYCQPDSQAKFLGHPNKTDAFAFYQDGTEVTILPPSAVVNGSLEAPEKQEMLTKNLRQNLGNVPFPTCRGTLQDIEATRNQAVITYDPNHPCDAEKQRPKSSTRSEEKAFGFLGSENMEVNGVKNQCFHSRTKSSSEFPHFSYGGKHDAQIDNDLSQKCNSPASVTLPIALEIVPEQQDFLKTQEKQLESCTFNANFAKESTLNDGYCEKNDFTFPVKMSASYTKLHEETAVESNTERMCISTAEFKSLNDDPRKLSQSRQVGRFAGETEAFPVDKITKKCGTVLCDWSSTVKDNNMDPPPINNVTSEEEPILLSKLSDVVSDCSKLNDNGKKSELFLPSQDIGKELPQMAVKPADHFELREDVKKVSNIPTASNEWTNNDFTDVAPLSVPLNAMWNDSCKMKKSALGIFPPKLPNKRKPTVSNVEYIGARSEEKVETQGSKITQFLRRSLDKVTPNLSPSHYIDEELLPACVGEMDFDESLGCEVPEKLMNEKELADTEGCLLEVFETSNRKKRSWNQDDEKLQQEKKLKTDEGWNDAVEFKQPLSSTMLAHETQEGENVTDLLATNMEKKQSSNSSSLDSVKADTDFSIQQNSEMEIPLLTNIICDQNLKEKLQDGTITVGEFFTLLQVDVIHSPHQSLVSPKHAVNTALTPEDEFLNEYVYCPKFQIYKEDCQALYQIIEELKLYAEYQHKLLVNVNKSLWGVMRTCSDEELKRFGEGLREMKSSFLKKSKVLAHKGKATLYRKLVQNGQLQWEKLQSRLAKVEELIKEMDSCLLALETETSALEESEPDVNDAMAEYKSKMRDTEKELENYRAKEEALQREQSNIRDKKKQRASEISHLKEYANRCQELMKKYNFSEWAIKEWNDHQAVFTFLYDSVELTLSLGCPVDGAVFSNRFCVNIVGVNLESLLDEAKALPSSKLVHRLIFQFINSQSSLKEKCSTVHHLYQVLRDISLVVSRCELLGEEIEYLNRWGGKFNLLKTDVNDTKVKLLFSSSVSFAKFEVELSLSASYPASPIAFTIPKCTGNLNQEEISVVLSSVPVGANYLKRMVNQIHRNLLQGPSIQR</sequence>
<dbReference type="GO" id="GO:0051301">
    <property type="term" value="P:cell division"/>
    <property type="evidence" value="ECO:0007669"/>
    <property type="project" value="InterPro"/>
</dbReference>
<dbReference type="GO" id="GO:0008608">
    <property type="term" value="P:attachment of spindle microtubules to kinetochore"/>
    <property type="evidence" value="ECO:0007669"/>
    <property type="project" value="InterPro"/>
</dbReference>
<dbReference type="EMBL" id="OX395126">
    <property type="protein sequence ID" value="CAI5764000.1"/>
    <property type="molecule type" value="Genomic_DNA"/>
</dbReference>
<feature type="region of interest" description="Disordered" evidence="2">
    <location>
        <begin position="928"/>
        <end position="948"/>
    </location>
</feature>
<dbReference type="Pfam" id="PF19221">
    <property type="entry name" value="MELT"/>
    <property type="match status" value="5"/>
</dbReference>
<dbReference type="GO" id="GO:0034501">
    <property type="term" value="P:protein localization to kinetochore"/>
    <property type="evidence" value="ECO:0007669"/>
    <property type="project" value="InterPro"/>
</dbReference>
<name>A0AA35JPZ5_9SAUR</name>
<dbReference type="PANTHER" id="PTHR16520">
    <property type="entry name" value="KINETOCHORE SCAFFOLD 1"/>
    <property type="match status" value="1"/>
</dbReference>
<evidence type="ECO:0000256" key="2">
    <source>
        <dbReference type="SAM" id="MobiDB-lite"/>
    </source>
</evidence>
<dbReference type="InterPro" id="IPR037388">
    <property type="entry name" value="Blinkin"/>
</dbReference>
<protein>
    <submittedName>
        <fullName evidence="4">Knl1_RWD_C domain-containing protein</fullName>
    </submittedName>
</protein>
<keyword evidence="1" id="KW-0175">Coiled coil</keyword>
<dbReference type="Proteomes" id="UP001178461">
    <property type="component" value="Chromosome 1"/>
</dbReference>
<feature type="domain" description="Knl1 C-terminal RWD" evidence="3">
    <location>
        <begin position="1658"/>
        <end position="1809"/>
    </location>
</feature>
<organism evidence="4 5">
    <name type="scientific">Podarcis lilfordi</name>
    <name type="common">Lilford's wall lizard</name>
    <dbReference type="NCBI Taxonomy" id="74358"/>
    <lineage>
        <taxon>Eukaryota</taxon>
        <taxon>Metazoa</taxon>
        <taxon>Chordata</taxon>
        <taxon>Craniata</taxon>
        <taxon>Vertebrata</taxon>
        <taxon>Euteleostomi</taxon>
        <taxon>Lepidosauria</taxon>
        <taxon>Squamata</taxon>
        <taxon>Bifurcata</taxon>
        <taxon>Unidentata</taxon>
        <taxon>Episquamata</taxon>
        <taxon>Laterata</taxon>
        <taxon>Lacertibaenia</taxon>
        <taxon>Lacertidae</taxon>
        <taxon>Podarcis</taxon>
    </lineage>
</organism>
<dbReference type="Pfam" id="PF18210">
    <property type="entry name" value="Knl1_RWD_C"/>
    <property type="match status" value="1"/>
</dbReference>
<feature type="compositionally biased region" description="Basic and acidic residues" evidence="2">
    <location>
        <begin position="52"/>
        <end position="67"/>
    </location>
</feature>
<feature type="coiled-coil region" evidence="1">
    <location>
        <begin position="1640"/>
        <end position="1677"/>
    </location>
</feature>
<dbReference type="InterPro" id="IPR040850">
    <property type="entry name" value="Knl1_RWD_C"/>
</dbReference>
<keyword evidence="5" id="KW-1185">Reference proteome</keyword>
<evidence type="ECO:0000313" key="4">
    <source>
        <dbReference type="EMBL" id="CAI5764000.1"/>
    </source>
</evidence>
<feature type="region of interest" description="Disordered" evidence="2">
    <location>
        <begin position="44"/>
        <end position="67"/>
    </location>
</feature>
<accession>A0AA35JPZ5</accession>
<evidence type="ECO:0000256" key="1">
    <source>
        <dbReference type="SAM" id="Coils"/>
    </source>
</evidence>
<dbReference type="GO" id="GO:0005634">
    <property type="term" value="C:nucleus"/>
    <property type="evidence" value="ECO:0007669"/>
    <property type="project" value="TreeGrafter"/>
</dbReference>
<gene>
    <name evidence="4" type="ORF">PODLI_1B002512</name>
</gene>